<keyword evidence="1" id="KW-0472">Membrane</keyword>
<dbReference type="AlphaFoldDB" id="A0A939IJ85"/>
<dbReference type="PANTHER" id="PTHR10587">
    <property type="entry name" value="GLYCOSYL TRANSFERASE-RELATED"/>
    <property type="match status" value="1"/>
</dbReference>
<dbReference type="Pfam" id="PF01522">
    <property type="entry name" value="Polysacc_deac_1"/>
    <property type="match status" value="1"/>
</dbReference>
<dbReference type="GO" id="GO:0016810">
    <property type="term" value="F:hydrolase activity, acting on carbon-nitrogen (but not peptide) bonds"/>
    <property type="evidence" value="ECO:0007669"/>
    <property type="project" value="InterPro"/>
</dbReference>
<dbReference type="Proteomes" id="UP000664545">
    <property type="component" value="Unassembled WGS sequence"/>
</dbReference>
<dbReference type="CDD" id="cd10944">
    <property type="entry name" value="CE4_SmPgdA_like"/>
    <property type="match status" value="1"/>
</dbReference>
<reference evidence="3" key="1">
    <citation type="submission" date="2021-02" db="EMBL/GenBank/DDBJ databases">
        <title>Abyssanaerobacter marinus gen.nov., sp., nov, anaerobic bacterium isolated from the Onnuri vent field of Indian Ocean and suggestion of Mogibacteriaceae fam. nov., and proposal of reclassification of ambiguous this family's genus member.</title>
        <authorList>
            <person name="Kim Y.J."/>
            <person name="Yang J.-A."/>
        </authorList>
    </citation>
    <scope>NUCLEOTIDE SEQUENCE</scope>
    <source>
        <strain evidence="3">DSM 2634</strain>
    </source>
</reference>
<evidence type="ECO:0000259" key="2">
    <source>
        <dbReference type="PROSITE" id="PS51677"/>
    </source>
</evidence>
<dbReference type="PROSITE" id="PS51257">
    <property type="entry name" value="PROKAR_LIPOPROTEIN"/>
    <property type="match status" value="1"/>
</dbReference>
<dbReference type="PANTHER" id="PTHR10587:SF125">
    <property type="entry name" value="POLYSACCHARIDE DEACETYLASE YHEN-RELATED"/>
    <property type="match status" value="1"/>
</dbReference>
<name>A0A939IJ85_CLOAM</name>
<dbReference type="InterPro" id="IPR050248">
    <property type="entry name" value="Polysacc_deacetylase_ArnD"/>
</dbReference>
<keyword evidence="1" id="KW-0812">Transmembrane</keyword>
<proteinExistence type="predicted"/>
<sequence length="307" mass="34764">MYFGSVRFFKHLLLIAMALIVIFSISSCVYMGVSNHHLKKILEDNGIEANQPSDDSNGATATDLKLAKKERMAQYYLSSFDYQLSYPELYIDNDFIYKDEPPKSVYLTFDDGLSSMTPKILDVLKAYGVKATFFIIYNDSTEAQALYKRILDEGHTLGVHSTSHQYDAIYQSPAAFLDDFAQTAIMLEQTTGVKPDIFRFPGGSINPYNRSVYMPIIAEMTRRGYTYYDWNVSADDATKNATQETIYSKVVNGVEKRSKSIVLLHDSSEKVDTVAALPSIIKELQSKGYTFYALNKDIRPIAFNYVE</sequence>
<dbReference type="SUPFAM" id="SSF88713">
    <property type="entry name" value="Glycoside hydrolase/deacetylase"/>
    <property type="match status" value="1"/>
</dbReference>
<dbReference type="InterPro" id="IPR002509">
    <property type="entry name" value="NODB_dom"/>
</dbReference>
<accession>A0A939IJ85</accession>
<keyword evidence="4" id="KW-1185">Reference proteome</keyword>
<dbReference type="RefSeq" id="WP_206582678.1">
    <property type="nucleotide sequence ID" value="NZ_JAFJZZ010000004.1"/>
</dbReference>
<dbReference type="InterPro" id="IPR011330">
    <property type="entry name" value="Glyco_hydro/deAcase_b/a-brl"/>
</dbReference>
<feature type="domain" description="NodB homology" evidence="2">
    <location>
        <begin position="103"/>
        <end position="292"/>
    </location>
</feature>
<keyword evidence="1" id="KW-1133">Transmembrane helix</keyword>
<dbReference type="GO" id="GO:0005975">
    <property type="term" value="P:carbohydrate metabolic process"/>
    <property type="evidence" value="ECO:0007669"/>
    <property type="project" value="InterPro"/>
</dbReference>
<evidence type="ECO:0000256" key="1">
    <source>
        <dbReference type="SAM" id="Phobius"/>
    </source>
</evidence>
<gene>
    <name evidence="3" type="ORF">JYB65_10770</name>
</gene>
<feature type="transmembrane region" description="Helical" evidence="1">
    <location>
        <begin position="12"/>
        <end position="33"/>
    </location>
</feature>
<evidence type="ECO:0000313" key="3">
    <source>
        <dbReference type="EMBL" id="MBN7773846.1"/>
    </source>
</evidence>
<dbReference type="EMBL" id="JAFJZZ010000004">
    <property type="protein sequence ID" value="MBN7773846.1"/>
    <property type="molecule type" value="Genomic_DNA"/>
</dbReference>
<organism evidence="3 4">
    <name type="scientific">Clostridium aminobutyricum</name>
    <dbReference type="NCBI Taxonomy" id="33953"/>
    <lineage>
        <taxon>Bacteria</taxon>
        <taxon>Bacillati</taxon>
        <taxon>Bacillota</taxon>
        <taxon>Clostridia</taxon>
        <taxon>Eubacteriales</taxon>
        <taxon>Clostridiaceae</taxon>
        <taxon>Clostridium</taxon>
    </lineage>
</organism>
<evidence type="ECO:0000313" key="4">
    <source>
        <dbReference type="Proteomes" id="UP000664545"/>
    </source>
</evidence>
<dbReference type="PROSITE" id="PS51677">
    <property type="entry name" value="NODB"/>
    <property type="match status" value="1"/>
</dbReference>
<dbReference type="Gene3D" id="3.20.20.370">
    <property type="entry name" value="Glycoside hydrolase/deacetylase"/>
    <property type="match status" value="1"/>
</dbReference>
<protein>
    <submittedName>
        <fullName evidence="3">Polysaccharide deacetylase</fullName>
    </submittedName>
</protein>
<comment type="caution">
    <text evidence="3">The sequence shown here is derived from an EMBL/GenBank/DDBJ whole genome shotgun (WGS) entry which is preliminary data.</text>
</comment>